<dbReference type="PANTHER" id="PTHR42339">
    <property type="entry name" value="HISTONE H1"/>
    <property type="match status" value="1"/>
</dbReference>
<protein>
    <recommendedName>
        <fullName evidence="2">DUF7726 domain-containing protein</fullName>
    </recommendedName>
</protein>
<dbReference type="Pfam" id="PF24852">
    <property type="entry name" value="DUF7726"/>
    <property type="match status" value="2"/>
</dbReference>
<evidence type="ECO:0000313" key="3">
    <source>
        <dbReference type="EMBL" id="GMI20422.1"/>
    </source>
</evidence>
<dbReference type="InterPro" id="IPR056143">
    <property type="entry name" value="DUF7726"/>
</dbReference>
<evidence type="ECO:0000256" key="1">
    <source>
        <dbReference type="SAM" id="MobiDB-lite"/>
    </source>
</evidence>
<keyword evidence="4" id="KW-1185">Reference proteome</keyword>
<comment type="caution">
    <text evidence="3">The sequence shown here is derived from an EMBL/GenBank/DDBJ whole genome shotgun (WGS) entry which is preliminary data.</text>
</comment>
<dbReference type="AlphaFoldDB" id="A0A9W7FWR4"/>
<accession>A0A9W7FWR4</accession>
<gene>
    <name evidence="3" type="ORF">TrCOL_g12284</name>
</gene>
<dbReference type="EMBL" id="BRYA01000510">
    <property type="protein sequence ID" value="GMI20422.1"/>
    <property type="molecule type" value="Genomic_DNA"/>
</dbReference>
<feature type="domain" description="DUF7726" evidence="2">
    <location>
        <begin position="14"/>
        <end position="82"/>
    </location>
</feature>
<feature type="region of interest" description="Disordered" evidence="1">
    <location>
        <begin position="81"/>
        <end position="131"/>
    </location>
</feature>
<name>A0A9W7FWR4_9STRA</name>
<feature type="region of interest" description="Disordered" evidence="1">
    <location>
        <begin position="235"/>
        <end position="259"/>
    </location>
</feature>
<dbReference type="OrthoDB" id="2592504at2759"/>
<sequence>MMFWSLDDDEVEPRWSCGVIRGKIERFLASKEMTQTAFLKEIDVNSNSFGRFMKMKGKWQGNGNGTFTGATRFFIEREEKAKAEKSAGGKKRKAEAAAVSTPSSSKKKQSTLTGAVITPAPASAKKAPASAAKKDLEDLLTRVRAVTGVEDHGVYDTCDAVRKKSLEFMVQNGMTKAAFLREIGGVNSNSWQRFSSNKSQFKGHNAGAGNSAYPKAYYFLEKVRIVQGGKKGKARLDAEAKYPPKPEGDDFDDDGVGGYPLRNDNGMRWTIG</sequence>
<dbReference type="PANTHER" id="PTHR42339:SF1">
    <property type="entry name" value="HISTONE H1"/>
    <property type="match status" value="1"/>
</dbReference>
<feature type="compositionally biased region" description="Basic and acidic residues" evidence="1">
    <location>
        <begin position="235"/>
        <end position="248"/>
    </location>
</feature>
<proteinExistence type="predicted"/>
<evidence type="ECO:0000259" key="2">
    <source>
        <dbReference type="Pfam" id="PF24852"/>
    </source>
</evidence>
<evidence type="ECO:0000313" key="4">
    <source>
        <dbReference type="Proteomes" id="UP001165065"/>
    </source>
</evidence>
<feature type="domain" description="DUF7726" evidence="2">
    <location>
        <begin position="154"/>
        <end position="229"/>
    </location>
</feature>
<dbReference type="Proteomes" id="UP001165065">
    <property type="component" value="Unassembled WGS sequence"/>
</dbReference>
<organism evidence="3 4">
    <name type="scientific">Triparma columacea</name>
    <dbReference type="NCBI Taxonomy" id="722753"/>
    <lineage>
        <taxon>Eukaryota</taxon>
        <taxon>Sar</taxon>
        <taxon>Stramenopiles</taxon>
        <taxon>Ochrophyta</taxon>
        <taxon>Bolidophyceae</taxon>
        <taxon>Parmales</taxon>
        <taxon>Triparmaceae</taxon>
        <taxon>Triparma</taxon>
    </lineage>
</organism>
<feature type="compositionally biased region" description="Low complexity" evidence="1">
    <location>
        <begin position="119"/>
        <end position="131"/>
    </location>
</feature>
<reference evidence="4" key="1">
    <citation type="journal article" date="2023" name="Commun. Biol.">
        <title>Genome analysis of Parmales, the sister group of diatoms, reveals the evolutionary specialization of diatoms from phago-mixotrophs to photoautotrophs.</title>
        <authorList>
            <person name="Ban H."/>
            <person name="Sato S."/>
            <person name="Yoshikawa S."/>
            <person name="Yamada K."/>
            <person name="Nakamura Y."/>
            <person name="Ichinomiya M."/>
            <person name="Sato N."/>
            <person name="Blanc-Mathieu R."/>
            <person name="Endo H."/>
            <person name="Kuwata A."/>
            <person name="Ogata H."/>
        </authorList>
    </citation>
    <scope>NUCLEOTIDE SEQUENCE [LARGE SCALE GENOMIC DNA]</scope>
</reference>